<proteinExistence type="predicted"/>
<organism evidence="1 2">
    <name type="scientific">Parachaetomium inaequale</name>
    <dbReference type="NCBI Taxonomy" id="2588326"/>
    <lineage>
        <taxon>Eukaryota</taxon>
        <taxon>Fungi</taxon>
        <taxon>Dikarya</taxon>
        <taxon>Ascomycota</taxon>
        <taxon>Pezizomycotina</taxon>
        <taxon>Sordariomycetes</taxon>
        <taxon>Sordariomycetidae</taxon>
        <taxon>Sordariales</taxon>
        <taxon>Chaetomiaceae</taxon>
        <taxon>Parachaetomium</taxon>
    </lineage>
</organism>
<dbReference type="EMBL" id="MU854747">
    <property type="protein sequence ID" value="KAK4031615.1"/>
    <property type="molecule type" value="Genomic_DNA"/>
</dbReference>
<protein>
    <submittedName>
        <fullName evidence="1">Uncharacterized protein</fullName>
    </submittedName>
</protein>
<keyword evidence="2" id="KW-1185">Reference proteome</keyword>
<evidence type="ECO:0000313" key="1">
    <source>
        <dbReference type="EMBL" id="KAK4031615.1"/>
    </source>
</evidence>
<gene>
    <name evidence="1" type="ORF">C8A01DRAFT_41941</name>
</gene>
<accession>A0AAN6P4T9</accession>
<dbReference type="AlphaFoldDB" id="A0AAN6P4T9"/>
<reference evidence="2" key="1">
    <citation type="journal article" date="2023" name="Mol. Phylogenet. Evol.">
        <title>Genome-scale phylogeny and comparative genomics of the fungal order Sordariales.</title>
        <authorList>
            <person name="Hensen N."/>
            <person name="Bonometti L."/>
            <person name="Westerberg I."/>
            <person name="Brannstrom I.O."/>
            <person name="Guillou S."/>
            <person name="Cros-Aarteil S."/>
            <person name="Calhoun S."/>
            <person name="Haridas S."/>
            <person name="Kuo A."/>
            <person name="Mondo S."/>
            <person name="Pangilinan J."/>
            <person name="Riley R."/>
            <person name="LaButti K."/>
            <person name="Andreopoulos B."/>
            <person name="Lipzen A."/>
            <person name="Chen C."/>
            <person name="Yan M."/>
            <person name="Daum C."/>
            <person name="Ng V."/>
            <person name="Clum A."/>
            <person name="Steindorff A."/>
            <person name="Ohm R.A."/>
            <person name="Martin F."/>
            <person name="Silar P."/>
            <person name="Natvig D.O."/>
            <person name="Lalanne C."/>
            <person name="Gautier V."/>
            <person name="Ament-Velasquez S.L."/>
            <person name="Kruys A."/>
            <person name="Hutchinson M.I."/>
            <person name="Powell A.J."/>
            <person name="Barry K."/>
            <person name="Miller A.N."/>
            <person name="Grigoriev I.V."/>
            <person name="Debuchy R."/>
            <person name="Gladieux P."/>
            <person name="Hiltunen Thoren M."/>
            <person name="Johannesson H."/>
        </authorList>
    </citation>
    <scope>NUCLEOTIDE SEQUENCE [LARGE SCALE GENOMIC DNA]</scope>
    <source>
        <strain evidence="2">CBS 284.82</strain>
    </source>
</reference>
<name>A0AAN6P4T9_9PEZI</name>
<sequence>MAQNSAPRTNTFRFLSVDKLFDEWPLYYRIMVNDTAGTVKYLRLDPQYGPPADSAERPTAFFSYRMAFDTVPEGTWYLGHLLPSATSDKELVLTSTDATVLPGIDPSSFFHPCRVNLEDLLQGNPVGERWSHPQCTYKKQAEVLEGPHIERLTGHKAICAAWDWNPNEVLVGPGQDTYIYSLIDGHDIAPRFVGHITENKDTDGARAFGFMVEYMPDCRVAEAQDLEECKAVLRRLHQLGIVLGFLEPACFLVVDKTDGQKKVFLHGFGSASATEDQEEMDDEMRKLEAMFAKDVLEKEEHETSVGI</sequence>
<comment type="caution">
    <text evidence="1">The sequence shown here is derived from an EMBL/GenBank/DDBJ whole genome shotgun (WGS) entry which is preliminary data.</text>
</comment>
<dbReference type="Proteomes" id="UP001303115">
    <property type="component" value="Unassembled WGS sequence"/>
</dbReference>
<evidence type="ECO:0000313" key="2">
    <source>
        <dbReference type="Proteomes" id="UP001303115"/>
    </source>
</evidence>